<accession>A0A804P3T5</accession>
<dbReference type="Gramene" id="Zm00001eb206540_T001">
    <property type="protein sequence ID" value="Zm00001eb206540_P001"/>
    <property type="gene ID" value="Zm00001eb206540"/>
</dbReference>
<keyword evidence="2" id="KW-1185">Reference proteome</keyword>
<protein>
    <submittedName>
        <fullName evidence="1">Uncharacterized protein</fullName>
    </submittedName>
</protein>
<reference evidence="2" key="1">
    <citation type="journal article" date="2009" name="Science">
        <title>The B73 maize genome: complexity, diversity, and dynamics.</title>
        <authorList>
            <person name="Schnable P.S."/>
            <person name="Ware D."/>
            <person name="Fulton R.S."/>
            <person name="Stein J.C."/>
            <person name="Wei F."/>
            <person name="Pasternak S."/>
            <person name="Liang C."/>
            <person name="Zhang J."/>
            <person name="Fulton L."/>
            <person name="Graves T.A."/>
            <person name="Minx P."/>
            <person name="Reily A.D."/>
            <person name="Courtney L."/>
            <person name="Kruchowski S.S."/>
            <person name="Tomlinson C."/>
            <person name="Strong C."/>
            <person name="Delehaunty K."/>
            <person name="Fronick C."/>
            <person name="Courtney B."/>
            <person name="Rock S.M."/>
            <person name="Belter E."/>
            <person name="Du F."/>
            <person name="Kim K."/>
            <person name="Abbott R.M."/>
            <person name="Cotton M."/>
            <person name="Levy A."/>
            <person name="Marchetto P."/>
            <person name="Ochoa K."/>
            <person name="Jackson S.M."/>
            <person name="Gillam B."/>
            <person name="Chen W."/>
            <person name="Yan L."/>
            <person name="Higginbotham J."/>
            <person name="Cardenas M."/>
            <person name="Waligorski J."/>
            <person name="Applebaum E."/>
            <person name="Phelps L."/>
            <person name="Falcone J."/>
            <person name="Kanchi K."/>
            <person name="Thane T."/>
            <person name="Scimone A."/>
            <person name="Thane N."/>
            <person name="Henke J."/>
            <person name="Wang T."/>
            <person name="Ruppert J."/>
            <person name="Shah N."/>
            <person name="Rotter K."/>
            <person name="Hodges J."/>
            <person name="Ingenthron E."/>
            <person name="Cordes M."/>
            <person name="Kohlberg S."/>
            <person name="Sgro J."/>
            <person name="Delgado B."/>
            <person name="Mead K."/>
            <person name="Chinwalla A."/>
            <person name="Leonard S."/>
            <person name="Crouse K."/>
            <person name="Collura K."/>
            <person name="Kudrna D."/>
            <person name="Currie J."/>
            <person name="He R."/>
            <person name="Angelova A."/>
            <person name="Rajasekar S."/>
            <person name="Mueller T."/>
            <person name="Lomeli R."/>
            <person name="Scara G."/>
            <person name="Ko A."/>
            <person name="Delaney K."/>
            <person name="Wissotski M."/>
            <person name="Lopez G."/>
            <person name="Campos D."/>
            <person name="Braidotti M."/>
            <person name="Ashley E."/>
            <person name="Golser W."/>
            <person name="Kim H."/>
            <person name="Lee S."/>
            <person name="Lin J."/>
            <person name="Dujmic Z."/>
            <person name="Kim W."/>
            <person name="Talag J."/>
            <person name="Zuccolo A."/>
            <person name="Fan C."/>
            <person name="Sebastian A."/>
            <person name="Kramer M."/>
            <person name="Spiegel L."/>
            <person name="Nascimento L."/>
            <person name="Zutavern T."/>
            <person name="Miller B."/>
            <person name="Ambroise C."/>
            <person name="Muller S."/>
            <person name="Spooner W."/>
            <person name="Narechania A."/>
            <person name="Ren L."/>
            <person name="Wei S."/>
            <person name="Kumari S."/>
            <person name="Faga B."/>
            <person name="Levy M.J."/>
            <person name="McMahan L."/>
            <person name="Van Buren P."/>
            <person name="Vaughn M.W."/>
            <person name="Ying K."/>
            <person name="Yeh C.-T."/>
            <person name="Emrich S.J."/>
            <person name="Jia Y."/>
            <person name="Kalyanaraman A."/>
            <person name="Hsia A.-P."/>
            <person name="Barbazuk W.B."/>
            <person name="Baucom R.S."/>
            <person name="Brutnell T.P."/>
            <person name="Carpita N.C."/>
            <person name="Chaparro C."/>
            <person name="Chia J.-M."/>
            <person name="Deragon J.-M."/>
            <person name="Estill J.C."/>
            <person name="Fu Y."/>
            <person name="Jeddeloh J.A."/>
            <person name="Han Y."/>
            <person name="Lee H."/>
            <person name="Li P."/>
            <person name="Lisch D.R."/>
            <person name="Liu S."/>
            <person name="Liu Z."/>
            <person name="Nagel D.H."/>
            <person name="McCann M.C."/>
            <person name="SanMiguel P."/>
            <person name="Myers A.M."/>
            <person name="Nettleton D."/>
            <person name="Nguyen J."/>
            <person name="Penning B.W."/>
            <person name="Ponnala L."/>
            <person name="Schneider K.L."/>
            <person name="Schwartz D.C."/>
            <person name="Sharma A."/>
            <person name="Soderlund C."/>
            <person name="Springer N.M."/>
            <person name="Sun Q."/>
            <person name="Wang H."/>
            <person name="Waterman M."/>
            <person name="Westerman R."/>
            <person name="Wolfgruber T.K."/>
            <person name="Yang L."/>
            <person name="Yu Y."/>
            <person name="Zhang L."/>
            <person name="Zhou S."/>
            <person name="Zhu Q."/>
            <person name="Bennetzen J.L."/>
            <person name="Dawe R.K."/>
            <person name="Jiang J."/>
            <person name="Jiang N."/>
            <person name="Presting G.G."/>
            <person name="Wessler S.R."/>
            <person name="Aluru S."/>
            <person name="Martienssen R.A."/>
            <person name="Clifton S.W."/>
            <person name="McCombie W.R."/>
            <person name="Wing R.A."/>
            <person name="Wilson R.K."/>
        </authorList>
    </citation>
    <scope>NUCLEOTIDE SEQUENCE [LARGE SCALE GENOMIC DNA]</scope>
    <source>
        <strain evidence="2">cv. B73</strain>
    </source>
</reference>
<reference evidence="1" key="3">
    <citation type="submission" date="2021-05" db="UniProtKB">
        <authorList>
            <consortium name="EnsemblPlants"/>
        </authorList>
    </citation>
    <scope>IDENTIFICATION</scope>
    <source>
        <strain evidence="1">cv. B73</strain>
    </source>
</reference>
<evidence type="ECO:0000313" key="1">
    <source>
        <dbReference type="EnsemblPlants" id="Zm00001eb206540_P001"/>
    </source>
</evidence>
<dbReference type="InParanoid" id="A0A804P3T5"/>
<evidence type="ECO:0000313" key="2">
    <source>
        <dbReference type="Proteomes" id="UP000007305"/>
    </source>
</evidence>
<proteinExistence type="predicted"/>
<dbReference type="AlphaFoldDB" id="A0A804P3T5"/>
<sequence length="163" mass="18389">MPHKFYHGRTSHVRNTKCAISVEINKQVTVAGVFSRSLVPFSRSPLSERSTTTALTDSSSCRWKIMSLEHVRNLKKLAAQSQTDDEDINDEGGGIREILCLHFKPRRKSVVCDAMEFHAPLAAHPVIMFMCGAEVGNLSRDELWRKAWGRPATSLRPHHHACR</sequence>
<reference evidence="1" key="2">
    <citation type="submission" date="2019-07" db="EMBL/GenBank/DDBJ databases">
        <authorList>
            <person name="Seetharam A."/>
            <person name="Woodhouse M."/>
            <person name="Cannon E."/>
        </authorList>
    </citation>
    <scope>NUCLEOTIDE SEQUENCE [LARGE SCALE GENOMIC DNA]</scope>
    <source>
        <strain evidence="1">cv. B73</strain>
    </source>
</reference>
<name>A0A804P3T5_MAIZE</name>
<organism evidence="1 2">
    <name type="scientific">Zea mays</name>
    <name type="common">Maize</name>
    <dbReference type="NCBI Taxonomy" id="4577"/>
    <lineage>
        <taxon>Eukaryota</taxon>
        <taxon>Viridiplantae</taxon>
        <taxon>Streptophyta</taxon>
        <taxon>Embryophyta</taxon>
        <taxon>Tracheophyta</taxon>
        <taxon>Spermatophyta</taxon>
        <taxon>Magnoliopsida</taxon>
        <taxon>Liliopsida</taxon>
        <taxon>Poales</taxon>
        <taxon>Poaceae</taxon>
        <taxon>PACMAD clade</taxon>
        <taxon>Panicoideae</taxon>
        <taxon>Andropogonodae</taxon>
        <taxon>Andropogoneae</taxon>
        <taxon>Tripsacinae</taxon>
        <taxon>Zea</taxon>
    </lineage>
</organism>
<dbReference type="Proteomes" id="UP000007305">
    <property type="component" value="Chromosome 4"/>
</dbReference>
<dbReference type="EnsemblPlants" id="Zm00001eb206540_T001">
    <property type="protein sequence ID" value="Zm00001eb206540_P001"/>
    <property type="gene ID" value="Zm00001eb206540"/>
</dbReference>